<gene>
    <name evidence="1" type="ORF">RFULGI_LOCUS7200</name>
</gene>
<dbReference type="EMBL" id="CAJVPZ010010137">
    <property type="protein sequence ID" value="CAG8616727.1"/>
    <property type="molecule type" value="Genomic_DNA"/>
</dbReference>
<name>A0A9N9GKB5_9GLOM</name>
<proteinExistence type="predicted"/>
<sequence length="55" mass="6457">MIESTAAYRVGKKCRGWQNGDAEEYAIKRLQGKPNETIEFVSFNQERPNLIRKER</sequence>
<evidence type="ECO:0000313" key="2">
    <source>
        <dbReference type="Proteomes" id="UP000789396"/>
    </source>
</evidence>
<keyword evidence="2" id="KW-1185">Reference proteome</keyword>
<accession>A0A9N9GKB5</accession>
<dbReference type="AlphaFoldDB" id="A0A9N9GKB5"/>
<reference evidence="1" key="1">
    <citation type="submission" date="2021-06" db="EMBL/GenBank/DDBJ databases">
        <authorList>
            <person name="Kallberg Y."/>
            <person name="Tangrot J."/>
            <person name="Rosling A."/>
        </authorList>
    </citation>
    <scope>NUCLEOTIDE SEQUENCE</scope>
    <source>
        <strain evidence="1">IN212</strain>
    </source>
</reference>
<evidence type="ECO:0000313" key="1">
    <source>
        <dbReference type="EMBL" id="CAG8616727.1"/>
    </source>
</evidence>
<dbReference type="OrthoDB" id="2364874at2759"/>
<feature type="non-terminal residue" evidence="1">
    <location>
        <position position="1"/>
    </location>
</feature>
<protein>
    <submittedName>
        <fullName evidence="1">17562_t:CDS:1</fullName>
    </submittedName>
</protein>
<dbReference type="Proteomes" id="UP000789396">
    <property type="component" value="Unassembled WGS sequence"/>
</dbReference>
<organism evidence="1 2">
    <name type="scientific">Racocetra fulgida</name>
    <dbReference type="NCBI Taxonomy" id="60492"/>
    <lineage>
        <taxon>Eukaryota</taxon>
        <taxon>Fungi</taxon>
        <taxon>Fungi incertae sedis</taxon>
        <taxon>Mucoromycota</taxon>
        <taxon>Glomeromycotina</taxon>
        <taxon>Glomeromycetes</taxon>
        <taxon>Diversisporales</taxon>
        <taxon>Gigasporaceae</taxon>
        <taxon>Racocetra</taxon>
    </lineage>
</organism>
<comment type="caution">
    <text evidence="1">The sequence shown here is derived from an EMBL/GenBank/DDBJ whole genome shotgun (WGS) entry which is preliminary data.</text>
</comment>